<dbReference type="InterPro" id="IPR027706">
    <property type="entry name" value="PGP_Pase"/>
</dbReference>
<keyword evidence="2" id="KW-1185">Reference proteome</keyword>
<dbReference type="InterPro" id="IPR023214">
    <property type="entry name" value="HAD_sf"/>
</dbReference>
<dbReference type="OrthoDB" id="198652at2759"/>
<dbReference type="Pfam" id="PF09419">
    <property type="entry name" value="PGP_phosphatase"/>
    <property type="match status" value="1"/>
</dbReference>
<dbReference type="SUPFAM" id="SSF56784">
    <property type="entry name" value="HAD-like"/>
    <property type="match status" value="1"/>
</dbReference>
<organism evidence="1 2">
    <name type="scientific">Acanthamoeba castellanii (strain ATCC 30010 / Neff)</name>
    <dbReference type="NCBI Taxonomy" id="1257118"/>
    <lineage>
        <taxon>Eukaryota</taxon>
        <taxon>Amoebozoa</taxon>
        <taxon>Discosea</taxon>
        <taxon>Longamoebia</taxon>
        <taxon>Centramoebida</taxon>
        <taxon>Acanthamoebidae</taxon>
        <taxon>Acanthamoeba</taxon>
    </lineage>
</organism>
<proteinExistence type="predicted"/>
<gene>
    <name evidence="1" type="ORF">ACA1_101380</name>
</gene>
<name>L8GGJ6_ACACF</name>
<dbReference type="KEGG" id="acan:ACA1_101380"/>
<accession>L8GGJ6</accession>
<dbReference type="EMBL" id="KB008133">
    <property type="protein sequence ID" value="ELR12077.1"/>
    <property type="molecule type" value="Genomic_DNA"/>
</dbReference>
<protein>
    <submittedName>
        <fullName evidence="1">Haloacid dehalogenase (HAD) superfamily protein</fullName>
    </submittedName>
</protein>
<dbReference type="InterPro" id="IPR010021">
    <property type="entry name" value="PGPP1/Gep4"/>
</dbReference>
<dbReference type="GO" id="GO:0005737">
    <property type="term" value="C:cytoplasm"/>
    <property type="evidence" value="ECO:0007669"/>
    <property type="project" value="TreeGrafter"/>
</dbReference>
<dbReference type="GeneID" id="14912578"/>
<dbReference type="OMA" id="MLMANMM"/>
<dbReference type="AlphaFoldDB" id="L8GGJ6"/>
<dbReference type="RefSeq" id="XP_004334090.1">
    <property type="nucleotide sequence ID" value="XM_004334042.1"/>
</dbReference>
<dbReference type="NCBIfam" id="TIGR01668">
    <property type="entry name" value="YqeG_hyp_ppase"/>
    <property type="match status" value="1"/>
</dbReference>
<dbReference type="GO" id="GO:0008962">
    <property type="term" value="F:phosphatidylglycerophosphatase activity"/>
    <property type="evidence" value="ECO:0007669"/>
    <property type="project" value="InterPro"/>
</dbReference>
<evidence type="ECO:0000313" key="1">
    <source>
        <dbReference type="EMBL" id="ELR12077.1"/>
    </source>
</evidence>
<reference evidence="1 2" key="1">
    <citation type="journal article" date="2013" name="Genome Biol.">
        <title>Genome of Acanthamoeba castellanii highlights extensive lateral gene transfer and early evolution of tyrosine kinase signaling.</title>
        <authorList>
            <person name="Clarke M."/>
            <person name="Lohan A.J."/>
            <person name="Liu B."/>
            <person name="Lagkouvardos I."/>
            <person name="Roy S."/>
            <person name="Zafar N."/>
            <person name="Bertelli C."/>
            <person name="Schilde C."/>
            <person name="Kianianmomeni A."/>
            <person name="Burglin T.R."/>
            <person name="Frech C."/>
            <person name="Turcotte B."/>
            <person name="Kopec K.O."/>
            <person name="Synnott J.M."/>
            <person name="Choo C."/>
            <person name="Paponov I."/>
            <person name="Finkler A."/>
            <person name="Soon Heng Tan C."/>
            <person name="Hutchins A.P."/>
            <person name="Weinmeier T."/>
            <person name="Rattei T."/>
            <person name="Chu J.S."/>
            <person name="Gimenez G."/>
            <person name="Irimia M."/>
            <person name="Rigden D.J."/>
            <person name="Fitzpatrick D.A."/>
            <person name="Lorenzo-Morales J."/>
            <person name="Bateman A."/>
            <person name="Chiu C.H."/>
            <person name="Tang P."/>
            <person name="Hegemann P."/>
            <person name="Fromm H."/>
            <person name="Raoult D."/>
            <person name="Greub G."/>
            <person name="Miranda-Saavedra D."/>
            <person name="Chen N."/>
            <person name="Nash P."/>
            <person name="Ginger M.L."/>
            <person name="Horn M."/>
            <person name="Schaap P."/>
            <person name="Caler L."/>
            <person name="Loftus B."/>
        </authorList>
    </citation>
    <scope>NUCLEOTIDE SEQUENCE [LARGE SCALE GENOMIC DNA]</scope>
    <source>
        <strain evidence="1 2">Neff</strain>
    </source>
</reference>
<dbReference type="Gene3D" id="3.40.50.1000">
    <property type="entry name" value="HAD superfamily/HAD-like"/>
    <property type="match status" value="1"/>
</dbReference>
<sequence length="231" mass="25348">MVQSWNWAGVYWALRSVAMQRGLVVPHFRVPDIRSINWAALKARGCRGVVFDKDNTLTAPYAPSVFPTLADALRQCLDVFGRDGLVVFSNSAGSGDDAGYEEAHRIERTLGLPVLRHAHKKPLGFDSVMQHFAALSSPSSSPSTTVTAPSQLAMVGDRYFTDILFGNLHGMLTVHTSLLTSTGDPAVVKAIRNWEEDYVLWLMKQGVRPPAHPLYDESILHGSVPPEPQGQ</sequence>
<dbReference type="PANTHER" id="PTHR19288:SF25">
    <property type="entry name" value="PHOSPHATIDYLGLYCEROPHOSPHATASE GEP4, MITOCHONDRIAL"/>
    <property type="match status" value="1"/>
</dbReference>
<dbReference type="InterPro" id="IPR036412">
    <property type="entry name" value="HAD-like_sf"/>
</dbReference>
<dbReference type="STRING" id="1257118.L8GGJ6"/>
<dbReference type="PANTHER" id="PTHR19288">
    <property type="entry name" value="4-NITROPHENYLPHOSPHATASE-RELATED"/>
    <property type="match status" value="1"/>
</dbReference>
<dbReference type="VEuPathDB" id="AmoebaDB:ACA1_101380"/>
<evidence type="ECO:0000313" key="2">
    <source>
        <dbReference type="Proteomes" id="UP000011083"/>
    </source>
</evidence>
<dbReference type="Proteomes" id="UP000011083">
    <property type="component" value="Unassembled WGS sequence"/>
</dbReference>